<name>A0AAD6UR59_9AGAR</name>
<comment type="caution">
    <text evidence="10">The sequence shown here is derived from an EMBL/GenBank/DDBJ whole genome shotgun (WGS) entry which is preliminary data.</text>
</comment>
<evidence type="ECO:0000256" key="9">
    <source>
        <dbReference type="SAM" id="Phobius"/>
    </source>
</evidence>
<protein>
    <submittedName>
        <fullName evidence="10">Cytochrome P450</fullName>
    </submittedName>
</protein>
<feature type="transmembrane region" description="Helical" evidence="9">
    <location>
        <begin position="6"/>
        <end position="23"/>
    </location>
</feature>
<accession>A0AAD6UR59</accession>
<keyword evidence="11" id="KW-1185">Reference proteome</keyword>
<keyword evidence="6" id="KW-0560">Oxidoreductase</keyword>
<evidence type="ECO:0000256" key="2">
    <source>
        <dbReference type="ARBA" id="ARBA00005179"/>
    </source>
</evidence>
<dbReference type="InterPro" id="IPR036396">
    <property type="entry name" value="Cyt_P450_sf"/>
</dbReference>
<evidence type="ECO:0000256" key="1">
    <source>
        <dbReference type="ARBA" id="ARBA00001971"/>
    </source>
</evidence>
<dbReference type="PRINTS" id="PR00463">
    <property type="entry name" value="EP450I"/>
</dbReference>
<dbReference type="SUPFAM" id="SSF48264">
    <property type="entry name" value="Cytochrome P450"/>
    <property type="match status" value="1"/>
</dbReference>
<keyword evidence="9" id="KW-0812">Transmembrane</keyword>
<dbReference type="InterPro" id="IPR050364">
    <property type="entry name" value="Cytochrome_P450_fung"/>
</dbReference>
<evidence type="ECO:0000256" key="4">
    <source>
        <dbReference type="ARBA" id="ARBA00022617"/>
    </source>
</evidence>
<reference evidence="10" key="1">
    <citation type="submission" date="2023-03" db="EMBL/GenBank/DDBJ databases">
        <title>Massive genome expansion in bonnet fungi (Mycena s.s.) driven by repeated elements and novel gene families across ecological guilds.</title>
        <authorList>
            <consortium name="Lawrence Berkeley National Laboratory"/>
            <person name="Harder C.B."/>
            <person name="Miyauchi S."/>
            <person name="Viragh M."/>
            <person name="Kuo A."/>
            <person name="Thoen E."/>
            <person name="Andreopoulos B."/>
            <person name="Lu D."/>
            <person name="Skrede I."/>
            <person name="Drula E."/>
            <person name="Henrissat B."/>
            <person name="Morin E."/>
            <person name="Kohler A."/>
            <person name="Barry K."/>
            <person name="LaButti K."/>
            <person name="Morin E."/>
            <person name="Salamov A."/>
            <person name="Lipzen A."/>
            <person name="Mereny Z."/>
            <person name="Hegedus B."/>
            <person name="Baldrian P."/>
            <person name="Stursova M."/>
            <person name="Weitz H."/>
            <person name="Taylor A."/>
            <person name="Grigoriev I.V."/>
            <person name="Nagy L.G."/>
            <person name="Martin F."/>
            <person name="Kauserud H."/>
        </authorList>
    </citation>
    <scope>NUCLEOTIDE SEQUENCE</scope>
    <source>
        <strain evidence="10">9144</strain>
    </source>
</reference>
<comment type="cofactor">
    <cofactor evidence="1">
        <name>heme</name>
        <dbReference type="ChEBI" id="CHEBI:30413"/>
    </cofactor>
</comment>
<gene>
    <name evidence="10" type="ORF">GGX14DRAFT_701293</name>
</gene>
<evidence type="ECO:0000256" key="3">
    <source>
        <dbReference type="ARBA" id="ARBA00010617"/>
    </source>
</evidence>
<dbReference type="GO" id="GO:0020037">
    <property type="term" value="F:heme binding"/>
    <property type="evidence" value="ECO:0007669"/>
    <property type="project" value="InterPro"/>
</dbReference>
<dbReference type="GO" id="GO:0016705">
    <property type="term" value="F:oxidoreductase activity, acting on paired donors, with incorporation or reduction of molecular oxygen"/>
    <property type="evidence" value="ECO:0007669"/>
    <property type="project" value="InterPro"/>
</dbReference>
<keyword evidence="9" id="KW-0472">Membrane</keyword>
<evidence type="ECO:0000256" key="5">
    <source>
        <dbReference type="ARBA" id="ARBA00022723"/>
    </source>
</evidence>
<keyword evidence="9" id="KW-1133">Transmembrane helix</keyword>
<evidence type="ECO:0000313" key="11">
    <source>
        <dbReference type="Proteomes" id="UP001219525"/>
    </source>
</evidence>
<comment type="similarity">
    <text evidence="3">Belongs to the cytochrome P450 family.</text>
</comment>
<feature type="transmembrane region" description="Helical" evidence="9">
    <location>
        <begin position="287"/>
        <end position="307"/>
    </location>
</feature>
<dbReference type="Proteomes" id="UP001219525">
    <property type="component" value="Unassembled WGS sequence"/>
</dbReference>
<keyword evidence="7" id="KW-0408">Iron</keyword>
<sequence>MEGLSLQHLAVATIALLGGVYIIRSRAASRGCRPPGPFGLPLLGNVLQLPGQHLGTYFRGLCEEYGGFVSLNLAGLPVFLIGDLKLAKNVLDKRSAKFSSRPTAPFHKHVDPAKVYWTFLKQGETNFIARKLTAGLMAAVRAGETERLQQFEALLNMTLLLNDSGKFWFQHMDRVSASVVLAVAFGLHCPTGEEPDLKEVIACNAEAVSLFTPSASIINVLPFLDIIPGPMPWRKRAQAYRKQEDALYDRLVTNAVSGKASGMNTWAAAFAREDKPEGDQRRLMNQFTVTALSMQTFILACILYPLWIPRAQSEIDAVVGQDRLPSFKDRPHLPYVEALVRETVRWRPALRFGIPHQSTADDVVEYKGTEYFIPKGSIIYAVTWAIEQEQERFENHDMFQPERFLDDASNLKPGYETMCPGIPFAERTLWINIAMILWTFNIRKSEEPDSKTGLPFKYDASDLAFNGEITNGPFKFPAVFEPRSVHRAEVVRREWAECEKDLNVLLPRHREG</sequence>
<evidence type="ECO:0000256" key="6">
    <source>
        <dbReference type="ARBA" id="ARBA00023002"/>
    </source>
</evidence>
<dbReference type="PANTHER" id="PTHR46300:SF6">
    <property type="entry name" value="CYTOCHROME P450 2C30"/>
    <property type="match status" value="1"/>
</dbReference>
<proteinExistence type="inferred from homology"/>
<dbReference type="GO" id="GO:0004497">
    <property type="term" value="F:monooxygenase activity"/>
    <property type="evidence" value="ECO:0007669"/>
    <property type="project" value="UniProtKB-KW"/>
</dbReference>
<dbReference type="EMBL" id="JARJCW010000114">
    <property type="protein sequence ID" value="KAJ7192880.1"/>
    <property type="molecule type" value="Genomic_DNA"/>
</dbReference>
<dbReference type="GO" id="GO:0005506">
    <property type="term" value="F:iron ion binding"/>
    <property type="evidence" value="ECO:0007669"/>
    <property type="project" value="InterPro"/>
</dbReference>
<keyword evidence="5" id="KW-0479">Metal-binding</keyword>
<dbReference type="AlphaFoldDB" id="A0AAD6UR59"/>
<comment type="pathway">
    <text evidence="2">Secondary metabolite biosynthesis.</text>
</comment>
<evidence type="ECO:0000256" key="8">
    <source>
        <dbReference type="ARBA" id="ARBA00023033"/>
    </source>
</evidence>
<keyword evidence="4" id="KW-0349">Heme</keyword>
<dbReference type="PANTHER" id="PTHR46300">
    <property type="entry name" value="P450, PUTATIVE (EUROFUNG)-RELATED-RELATED"/>
    <property type="match status" value="1"/>
</dbReference>
<keyword evidence="8" id="KW-0503">Monooxygenase</keyword>
<evidence type="ECO:0000313" key="10">
    <source>
        <dbReference type="EMBL" id="KAJ7192880.1"/>
    </source>
</evidence>
<dbReference type="Gene3D" id="1.10.630.10">
    <property type="entry name" value="Cytochrome P450"/>
    <property type="match status" value="1"/>
</dbReference>
<dbReference type="Pfam" id="PF00067">
    <property type="entry name" value="p450"/>
    <property type="match status" value="1"/>
</dbReference>
<dbReference type="InterPro" id="IPR002401">
    <property type="entry name" value="Cyt_P450_E_grp-I"/>
</dbReference>
<organism evidence="10 11">
    <name type="scientific">Mycena pura</name>
    <dbReference type="NCBI Taxonomy" id="153505"/>
    <lineage>
        <taxon>Eukaryota</taxon>
        <taxon>Fungi</taxon>
        <taxon>Dikarya</taxon>
        <taxon>Basidiomycota</taxon>
        <taxon>Agaricomycotina</taxon>
        <taxon>Agaricomycetes</taxon>
        <taxon>Agaricomycetidae</taxon>
        <taxon>Agaricales</taxon>
        <taxon>Marasmiineae</taxon>
        <taxon>Mycenaceae</taxon>
        <taxon>Mycena</taxon>
    </lineage>
</organism>
<dbReference type="InterPro" id="IPR001128">
    <property type="entry name" value="Cyt_P450"/>
</dbReference>
<evidence type="ECO:0000256" key="7">
    <source>
        <dbReference type="ARBA" id="ARBA00023004"/>
    </source>
</evidence>